<reference evidence="1 2" key="1">
    <citation type="submission" date="2018-08" db="EMBL/GenBank/DDBJ databases">
        <authorList>
            <person name="Laetsch R D."/>
            <person name="Stevens L."/>
            <person name="Kumar S."/>
            <person name="Blaxter L. M."/>
        </authorList>
    </citation>
    <scope>NUCLEOTIDE SEQUENCE [LARGE SCALE GENOMIC DNA]</scope>
</reference>
<dbReference type="GO" id="GO:0061630">
    <property type="term" value="F:ubiquitin protein ligase activity"/>
    <property type="evidence" value="ECO:0007669"/>
    <property type="project" value="TreeGrafter"/>
</dbReference>
<sequence>SYNCISCAINSHHLLAVSTVAIESLFRLLDWSIQKALVGSLSEDKAWFQECNTIISILSLRFYICSLYFSPKCGKQMDKKEPSSSIAEQMVRFASIIGSIFEIANDQRGDSSSCSILLEEAVNCAVQCSHVLYPSSTIFLTRFSFLISTPSREWSLVALLNALLSQEYILPTLLGSDRNFMQFPILLAKMNEQLGKKRISENQHRLVSIQNVFRFLFEIAFTSTTMLQSESRVRLRAAGQSLITAIARELVTFKDIVSDGPPILQTPNRSFSCTFAV</sequence>
<dbReference type="PANTHER" id="PTHR45943">
    <property type="entry name" value="E3 UBIQUITIN-PROTEIN LIGASE MYCBP2"/>
    <property type="match status" value="1"/>
</dbReference>
<accession>A0A3P7KIX6</accession>
<dbReference type="Proteomes" id="UP000277928">
    <property type="component" value="Unassembled WGS sequence"/>
</dbReference>
<gene>
    <name evidence="1" type="ORF">NLS_LOCUS10138</name>
</gene>
<dbReference type="GO" id="GO:0008582">
    <property type="term" value="P:regulation of synaptic assembly at neuromuscular junction"/>
    <property type="evidence" value="ECO:0007669"/>
    <property type="project" value="TreeGrafter"/>
</dbReference>
<organism evidence="1 2">
    <name type="scientific">Litomosoides sigmodontis</name>
    <name type="common">Filarial nematode worm</name>
    <dbReference type="NCBI Taxonomy" id="42156"/>
    <lineage>
        <taxon>Eukaryota</taxon>
        <taxon>Metazoa</taxon>
        <taxon>Ecdysozoa</taxon>
        <taxon>Nematoda</taxon>
        <taxon>Chromadorea</taxon>
        <taxon>Rhabditida</taxon>
        <taxon>Spirurina</taxon>
        <taxon>Spiruromorpha</taxon>
        <taxon>Filarioidea</taxon>
        <taxon>Onchocercidae</taxon>
        <taxon>Litomosoides</taxon>
    </lineage>
</organism>
<dbReference type="GO" id="GO:0007411">
    <property type="term" value="P:axon guidance"/>
    <property type="evidence" value="ECO:0007669"/>
    <property type="project" value="TreeGrafter"/>
</dbReference>
<dbReference type="GO" id="GO:0005886">
    <property type="term" value="C:plasma membrane"/>
    <property type="evidence" value="ECO:0007669"/>
    <property type="project" value="TreeGrafter"/>
</dbReference>
<dbReference type="GO" id="GO:0005634">
    <property type="term" value="C:nucleus"/>
    <property type="evidence" value="ECO:0007669"/>
    <property type="project" value="TreeGrafter"/>
</dbReference>
<evidence type="ECO:0000313" key="1">
    <source>
        <dbReference type="EMBL" id="VDM93330.1"/>
    </source>
</evidence>
<dbReference type="AlphaFoldDB" id="A0A3P7KIX6"/>
<keyword evidence="2" id="KW-1185">Reference proteome</keyword>
<dbReference type="STRING" id="42156.A0A3P7KIX6"/>
<evidence type="ECO:0000313" key="2">
    <source>
        <dbReference type="Proteomes" id="UP000277928"/>
    </source>
</evidence>
<dbReference type="PANTHER" id="PTHR45943:SF1">
    <property type="entry name" value="E3 UBIQUITIN-PROTEIN LIGASE MYCBP2"/>
    <property type="match status" value="1"/>
</dbReference>
<feature type="non-terminal residue" evidence="1">
    <location>
        <position position="1"/>
    </location>
</feature>
<dbReference type="EMBL" id="UYRX01002579">
    <property type="protein sequence ID" value="VDM93330.1"/>
    <property type="molecule type" value="Genomic_DNA"/>
</dbReference>
<name>A0A3P7KIX6_LITSI</name>
<proteinExistence type="predicted"/>
<protein>
    <submittedName>
        <fullName evidence="1">Uncharacterized protein</fullName>
    </submittedName>
</protein>